<dbReference type="GO" id="GO:0004672">
    <property type="term" value="F:protein kinase activity"/>
    <property type="evidence" value="ECO:0007669"/>
    <property type="project" value="UniProtKB-ARBA"/>
</dbReference>
<feature type="domain" description="HPt" evidence="3">
    <location>
        <begin position="10"/>
        <end position="117"/>
    </location>
</feature>
<protein>
    <submittedName>
        <fullName evidence="4">Hpt domain-containing protein</fullName>
    </submittedName>
</protein>
<dbReference type="GO" id="GO:0000160">
    <property type="term" value="P:phosphorelay signal transduction system"/>
    <property type="evidence" value="ECO:0007669"/>
    <property type="project" value="UniProtKB-KW"/>
</dbReference>
<dbReference type="Gene3D" id="1.10.3210.10">
    <property type="entry name" value="Hypothetical protein af1432"/>
    <property type="match status" value="1"/>
</dbReference>
<evidence type="ECO:0000313" key="5">
    <source>
        <dbReference type="Proteomes" id="UP001239782"/>
    </source>
</evidence>
<evidence type="ECO:0000313" key="4">
    <source>
        <dbReference type="EMBL" id="WMS88698.1"/>
    </source>
</evidence>
<name>A0AA51RW21_9GAMM</name>
<dbReference type="SMART" id="SM00073">
    <property type="entry name" value="HPT"/>
    <property type="match status" value="1"/>
</dbReference>
<dbReference type="SUPFAM" id="SSF47226">
    <property type="entry name" value="Histidine-containing phosphotransfer domain, HPT domain"/>
    <property type="match status" value="1"/>
</dbReference>
<keyword evidence="5" id="KW-1185">Reference proteome</keyword>
<dbReference type="Pfam" id="PF13487">
    <property type="entry name" value="HD_5"/>
    <property type="match status" value="1"/>
</dbReference>
<sequence length="357" mass="40615">MNIESICQAFAELDGEVKQEFYSDVKDCVKDINDCLPLLSSEDPQVLINRMFRSIHTIKGNCNMVFLEPFVSTTHLIEELVQDIRSQNVEYAVAFGRLLIAGINAVDDSLAVLMDDGILESEKLQQIEALFAHVRQHEYPRQLEEALRAEQAINDRHFSLNLVAVSQFEGEAFSIFDATDMEFFHYLSECQHAVDELHETRMKVITHLSKAINQLLAEPEDDDQLLAAIYTYEFFAVVKGGDSDQTRRRVFSAGSLLARMPGWGRASELVFQSNEKVDGNGFPRRLRGEQVLDGAKILSLVDQFITLALESQEQGYKKSLFFAVKSINQLAEIEYSQSLINAFNQVIKRDYLSQLKW</sequence>
<keyword evidence="1" id="KW-0902">Two-component regulatory system</keyword>
<evidence type="ECO:0000259" key="3">
    <source>
        <dbReference type="PROSITE" id="PS50894"/>
    </source>
</evidence>
<evidence type="ECO:0000256" key="2">
    <source>
        <dbReference type="PROSITE-ProRule" id="PRU00110"/>
    </source>
</evidence>
<reference evidence="4 5" key="1">
    <citation type="submission" date="2023-08" db="EMBL/GenBank/DDBJ databases">
        <title>Pleionea litopenaei sp. nov., isolated from stomach of juvenile Litopenaeus vannamei.</title>
        <authorList>
            <person name="Rho A.M."/>
            <person name="Hwang C.Y."/>
        </authorList>
    </citation>
    <scope>NUCLEOTIDE SEQUENCE [LARGE SCALE GENOMIC DNA]</scope>
    <source>
        <strain evidence="4 5">HL-JVS1</strain>
    </source>
</reference>
<gene>
    <name evidence="4" type="ORF">Q9312_07225</name>
</gene>
<proteinExistence type="predicted"/>
<dbReference type="InterPro" id="IPR036641">
    <property type="entry name" value="HPT_dom_sf"/>
</dbReference>
<dbReference type="KEGG" id="plei:Q9312_07225"/>
<dbReference type="AlphaFoldDB" id="A0AA51RW21"/>
<dbReference type="InterPro" id="IPR008207">
    <property type="entry name" value="Sig_transdc_His_kin_Hpt_dom"/>
</dbReference>
<dbReference type="Pfam" id="PF01627">
    <property type="entry name" value="Hpt"/>
    <property type="match status" value="1"/>
</dbReference>
<evidence type="ECO:0000256" key="1">
    <source>
        <dbReference type="ARBA" id="ARBA00023012"/>
    </source>
</evidence>
<keyword evidence="2" id="KW-0597">Phosphoprotein</keyword>
<organism evidence="4 5">
    <name type="scientific">Pleionea litopenaei</name>
    <dbReference type="NCBI Taxonomy" id="3070815"/>
    <lineage>
        <taxon>Bacteria</taxon>
        <taxon>Pseudomonadati</taxon>
        <taxon>Pseudomonadota</taxon>
        <taxon>Gammaproteobacteria</taxon>
        <taxon>Oceanospirillales</taxon>
        <taxon>Pleioneaceae</taxon>
        <taxon>Pleionea</taxon>
    </lineage>
</organism>
<dbReference type="Gene3D" id="1.20.120.160">
    <property type="entry name" value="HPT domain"/>
    <property type="match status" value="1"/>
</dbReference>
<dbReference type="CDD" id="cd00088">
    <property type="entry name" value="HPT"/>
    <property type="match status" value="1"/>
</dbReference>
<accession>A0AA51RW21</accession>
<dbReference type="Proteomes" id="UP001239782">
    <property type="component" value="Chromosome"/>
</dbReference>
<dbReference type="RefSeq" id="WP_309203918.1">
    <property type="nucleotide sequence ID" value="NZ_CP133548.1"/>
</dbReference>
<dbReference type="EMBL" id="CP133548">
    <property type="protein sequence ID" value="WMS88698.1"/>
    <property type="molecule type" value="Genomic_DNA"/>
</dbReference>
<feature type="modified residue" description="Phosphohistidine" evidence="2">
    <location>
        <position position="56"/>
    </location>
</feature>
<dbReference type="PROSITE" id="PS50894">
    <property type="entry name" value="HPT"/>
    <property type="match status" value="1"/>
</dbReference>